<evidence type="ECO:0000256" key="5">
    <source>
        <dbReference type="ARBA" id="ARBA00023136"/>
    </source>
</evidence>
<dbReference type="AlphaFoldDB" id="N1PBI0"/>
<feature type="transmembrane region" description="Helical" evidence="6">
    <location>
        <begin position="88"/>
        <end position="108"/>
    </location>
</feature>
<keyword evidence="4 6" id="KW-1133">Transmembrane helix</keyword>
<reference evidence="7 8" key="2">
    <citation type="journal article" date="2012" name="PLoS Pathog.">
        <title>Diverse lifestyles and strategies of plant pathogenesis encoded in the genomes of eighteen Dothideomycetes fungi.</title>
        <authorList>
            <person name="Ohm R.A."/>
            <person name="Feau N."/>
            <person name="Henrissat B."/>
            <person name="Schoch C.L."/>
            <person name="Horwitz B.A."/>
            <person name="Barry K.W."/>
            <person name="Condon B.J."/>
            <person name="Copeland A.C."/>
            <person name="Dhillon B."/>
            <person name="Glaser F."/>
            <person name="Hesse C.N."/>
            <person name="Kosti I."/>
            <person name="LaButti K."/>
            <person name="Lindquist E.A."/>
            <person name="Lucas S."/>
            <person name="Salamov A.A."/>
            <person name="Bradshaw R.E."/>
            <person name="Ciuffetti L."/>
            <person name="Hamelin R.C."/>
            <person name="Kema G.H.J."/>
            <person name="Lawrence C."/>
            <person name="Scott J.A."/>
            <person name="Spatafora J.W."/>
            <person name="Turgeon B.G."/>
            <person name="de Wit P.J.G.M."/>
            <person name="Zhong S."/>
            <person name="Goodwin S.B."/>
            <person name="Grigoriev I.V."/>
        </authorList>
    </citation>
    <scope>NUCLEOTIDE SEQUENCE [LARGE SCALE GENOMIC DNA]</scope>
    <source>
        <strain evidence="8">NZE10 / CBS 128990</strain>
    </source>
</reference>
<comment type="subcellular location">
    <subcellularLocation>
        <location evidence="1">Membrane</location>
        <topology evidence="1">Multi-pass membrane protein</topology>
    </subcellularLocation>
</comment>
<keyword evidence="8" id="KW-1185">Reference proteome</keyword>
<feature type="transmembrane region" description="Helical" evidence="6">
    <location>
        <begin position="12"/>
        <end position="31"/>
    </location>
</feature>
<evidence type="ECO:0008006" key="9">
    <source>
        <dbReference type="Google" id="ProtNLM"/>
    </source>
</evidence>
<feature type="transmembrane region" description="Helical" evidence="6">
    <location>
        <begin position="37"/>
        <end position="59"/>
    </location>
</feature>
<organism evidence="7 8">
    <name type="scientific">Dothistroma septosporum (strain NZE10 / CBS 128990)</name>
    <name type="common">Red band needle blight fungus</name>
    <name type="synonym">Mycosphaerella pini</name>
    <dbReference type="NCBI Taxonomy" id="675120"/>
    <lineage>
        <taxon>Eukaryota</taxon>
        <taxon>Fungi</taxon>
        <taxon>Dikarya</taxon>
        <taxon>Ascomycota</taxon>
        <taxon>Pezizomycotina</taxon>
        <taxon>Dothideomycetes</taxon>
        <taxon>Dothideomycetidae</taxon>
        <taxon>Mycosphaerellales</taxon>
        <taxon>Mycosphaerellaceae</taxon>
        <taxon>Dothistroma</taxon>
    </lineage>
</organism>
<feature type="transmembrane region" description="Helical" evidence="6">
    <location>
        <begin position="149"/>
        <end position="167"/>
    </location>
</feature>
<dbReference type="EMBL" id="KB446547">
    <property type="protein sequence ID" value="EME38342.1"/>
    <property type="molecule type" value="Genomic_DNA"/>
</dbReference>
<dbReference type="GO" id="GO:0016020">
    <property type="term" value="C:membrane"/>
    <property type="evidence" value="ECO:0007669"/>
    <property type="project" value="UniProtKB-SubCell"/>
</dbReference>
<keyword evidence="2" id="KW-0813">Transport</keyword>
<keyword evidence="5 6" id="KW-0472">Membrane</keyword>
<feature type="transmembrane region" description="Helical" evidence="6">
    <location>
        <begin position="114"/>
        <end position="137"/>
    </location>
</feature>
<dbReference type="OrthoDB" id="3257095at2759"/>
<dbReference type="PANTHER" id="PTHR45649">
    <property type="entry name" value="AMINO-ACID PERMEASE BAT1"/>
    <property type="match status" value="1"/>
</dbReference>
<evidence type="ECO:0000313" key="8">
    <source>
        <dbReference type="Proteomes" id="UP000016933"/>
    </source>
</evidence>
<dbReference type="STRING" id="675120.N1PBI0"/>
<dbReference type="Gene3D" id="1.20.1740.10">
    <property type="entry name" value="Amino acid/polyamine transporter I"/>
    <property type="match status" value="1"/>
</dbReference>
<name>N1PBI0_DOTSN</name>
<sequence>MAITSAYCIGPLDAAAMPAYSFAFIGIFYNATQLHAGATVMTCVITILTLCSVISNVATASRQMFAFARNGGLTFARIWCYVRPGWDIPLNAVVLSFTVTCLLSLTNLGSSVTFNAILSIGVVALLASYVTSIGCILRKSYRNITPRTRVIIGAGIMAYAAAGLFLSDKAEQSFGFTPTEEDKKKLRDAVPTVHMVEREQ</sequence>
<dbReference type="eggNOG" id="KOG1289">
    <property type="taxonomic scope" value="Eukaryota"/>
</dbReference>
<evidence type="ECO:0000256" key="1">
    <source>
        <dbReference type="ARBA" id="ARBA00004141"/>
    </source>
</evidence>
<dbReference type="PANTHER" id="PTHR45649:SF41">
    <property type="entry name" value="TRANSPORTER, PUTATIVE (EUROFUNG)-RELATED"/>
    <property type="match status" value="1"/>
</dbReference>
<proteinExistence type="predicted"/>
<evidence type="ECO:0000256" key="6">
    <source>
        <dbReference type="SAM" id="Phobius"/>
    </source>
</evidence>
<evidence type="ECO:0000256" key="3">
    <source>
        <dbReference type="ARBA" id="ARBA00022692"/>
    </source>
</evidence>
<keyword evidence="3 6" id="KW-0812">Transmembrane</keyword>
<reference evidence="8" key="1">
    <citation type="journal article" date="2012" name="PLoS Genet.">
        <title>The genomes of the fungal plant pathogens Cladosporium fulvum and Dothistroma septosporum reveal adaptation to different hosts and lifestyles but also signatures of common ancestry.</title>
        <authorList>
            <person name="de Wit P.J.G.M."/>
            <person name="van der Burgt A."/>
            <person name="Oekmen B."/>
            <person name="Stergiopoulos I."/>
            <person name="Abd-Elsalam K.A."/>
            <person name="Aerts A.L."/>
            <person name="Bahkali A.H."/>
            <person name="Beenen H.G."/>
            <person name="Chettri P."/>
            <person name="Cox M.P."/>
            <person name="Datema E."/>
            <person name="de Vries R.P."/>
            <person name="Dhillon B."/>
            <person name="Ganley A.R."/>
            <person name="Griffiths S.A."/>
            <person name="Guo Y."/>
            <person name="Hamelin R.C."/>
            <person name="Henrissat B."/>
            <person name="Kabir M.S."/>
            <person name="Jashni M.K."/>
            <person name="Kema G."/>
            <person name="Klaubauf S."/>
            <person name="Lapidus A."/>
            <person name="Levasseur A."/>
            <person name="Lindquist E."/>
            <person name="Mehrabi R."/>
            <person name="Ohm R.A."/>
            <person name="Owen T.J."/>
            <person name="Salamov A."/>
            <person name="Schwelm A."/>
            <person name="Schijlen E."/>
            <person name="Sun H."/>
            <person name="van den Burg H.A."/>
            <person name="van Ham R.C.H.J."/>
            <person name="Zhang S."/>
            <person name="Goodwin S.B."/>
            <person name="Grigoriev I.V."/>
            <person name="Collemare J."/>
            <person name="Bradshaw R.E."/>
        </authorList>
    </citation>
    <scope>NUCLEOTIDE SEQUENCE [LARGE SCALE GENOMIC DNA]</scope>
    <source>
        <strain evidence="8">NZE10 / CBS 128990</strain>
    </source>
</reference>
<evidence type="ECO:0000256" key="4">
    <source>
        <dbReference type="ARBA" id="ARBA00022989"/>
    </source>
</evidence>
<dbReference type="Proteomes" id="UP000016933">
    <property type="component" value="Unassembled WGS sequence"/>
</dbReference>
<evidence type="ECO:0000313" key="7">
    <source>
        <dbReference type="EMBL" id="EME38342.1"/>
    </source>
</evidence>
<dbReference type="GO" id="GO:0022857">
    <property type="term" value="F:transmembrane transporter activity"/>
    <property type="evidence" value="ECO:0007669"/>
    <property type="project" value="InterPro"/>
</dbReference>
<dbReference type="InterPro" id="IPR002293">
    <property type="entry name" value="AA/rel_permease1"/>
</dbReference>
<accession>N1PBI0</accession>
<evidence type="ECO:0000256" key="2">
    <source>
        <dbReference type="ARBA" id="ARBA00022448"/>
    </source>
</evidence>
<gene>
    <name evidence="7" type="ORF">DOTSEDRAFT_29401</name>
</gene>
<dbReference type="Pfam" id="PF13520">
    <property type="entry name" value="AA_permease_2"/>
    <property type="match status" value="1"/>
</dbReference>
<dbReference type="HOGENOM" id="CLU_1366227_0_0_1"/>
<protein>
    <recommendedName>
        <fullName evidence="9">Amino acid permease/ SLC12A domain-containing protein</fullName>
    </recommendedName>
</protein>